<dbReference type="Proteomes" id="UP000887569">
    <property type="component" value="Unplaced"/>
</dbReference>
<accession>A0A915AG41</accession>
<dbReference type="WBParaSite" id="PgR007_g059_t03">
    <property type="protein sequence ID" value="PgR007_g059_t03"/>
    <property type="gene ID" value="PgR007_g059"/>
</dbReference>
<sequence>ARIASVRRIRQFGPHRKMAPSNRSSRQFTLVWLMRAAVHHLQRQGHSWTNRFRQYSTI</sequence>
<evidence type="ECO:0000313" key="2">
    <source>
        <dbReference type="WBParaSite" id="PgR007_g059_t03"/>
    </source>
</evidence>
<reference evidence="2" key="1">
    <citation type="submission" date="2022-11" db="UniProtKB">
        <authorList>
            <consortium name="WormBaseParasite"/>
        </authorList>
    </citation>
    <scope>IDENTIFICATION</scope>
</reference>
<protein>
    <submittedName>
        <fullName evidence="2">Uncharacterized protein</fullName>
    </submittedName>
</protein>
<evidence type="ECO:0000313" key="1">
    <source>
        <dbReference type="Proteomes" id="UP000887569"/>
    </source>
</evidence>
<dbReference type="AlphaFoldDB" id="A0A915AG41"/>
<keyword evidence="1" id="KW-1185">Reference proteome</keyword>
<organism evidence="1 2">
    <name type="scientific">Parascaris univalens</name>
    <name type="common">Nematode worm</name>
    <dbReference type="NCBI Taxonomy" id="6257"/>
    <lineage>
        <taxon>Eukaryota</taxon>
        <taxon>Metazoa</taxon>
        <taxon>Ecdysozoa</taxon>
        <taxon>Nematoda</taxon>
        <taxon>Chromadorea</taxon>
        <taxon>Rhabditida</taxon>
        <taxon>Spirurina</taxon>
        <taxon>Ascaridomorpha</taxon>
        <taxon>Ascaridoidea</taxon>
        <taxon>Ascarididae</taxon>
        <taxon>Parascaris</taxon>
    </lineage>
</organism>
<name>A0A915AG41_PARUN</name>
<proteinExistence type="predicted"/>